<dbReference type="GO" id="GO:0003700">
    <property type="term" value="F:DNA-binding transcription factor activity"/>
    <property type="evidence" value="ECO:0007669"/>
    <property type="project" value="InterPro"/>
</dbReference>
<dbReference type="SMART" id="SM00342">
    <property type="entry name" value="HTH_ARAC"/>
    <property type="match status" value="1"/>
</dbReference>
<reference evidence="7 8" key="1">
    <citation type="submission" date="2017-03" db="EMBL/GenBank/DDBJ databases">
        <authorList>
            <person name="Afonso C.L."/>
            <person name="Miller P.J."/>
            <person name="Scott M.A."/>
            <person name="Spackman E."/>
            <person name="Goraichik I."/>
            <person name="Dimitrov K.M."/>
            <person name="Suarez D.L."/>
            <person name="Swayne D.E."/>
        </authorList>
    </citation>
    <scope>NUCLEOTIDE SEQUENCE [LARGE SCALE GENOMIC DNA]</scope>
    <source>
        <strain evidence="7 8">CECT 7639</strain>
    </source>
</reference>
<evidence type="ECO:0000313" key="8">
    <source>
        <dbReference type="Proteomes" id="UP000193077"/>
    </source>
</evidence>
<dbReference type="InterPro" id="IPR014710">
    <property type="entry name" value="RmlC-like_jellyroll"/>
</dbReference>
<dbReference type="Proteomes" id="UP000193077">
    <property type="component" value="Unassembled WGS sequence"/>
</dbReference>
<dbReference type="InterPro" id="IPR020449">
    <property type="entry name" value="Tscrpt_reg_AraC-type_HTH"/>
</dbReference>
<dbReference type="InterPro" id="IPR009057">
    <property type="entry name" value="Homeodomain-like_sf"/>
</dbReference>
<evidence type="ECO:0000256" key="4">
    <source>
        <dbReference type="ARBA" id="ARBA00023163"/>
    </source>
</evidence>
<dbReference type="InterPro" id="IPR018060">
    <property type="entry name" value="HTH_AraC"/>
</dbReference>
<keyword evidence="2" id="KW-0238">DNA-binding</keyword>
<dbReference type="PRINTS" id="PR00032">
    <property type="entry name" value="HTHARAC"/>
</dbReference>
<proteinExistence type="predicted"/>
<gene>
    <name evidence="7" type="primary">araC</name>
    <name evidence="7" type="ORF">TRL7639_04231</name>
</gene>
<dbReference type="InterPro" id="IPR047264">
    <property type="entry name" value="Cupin_HpaA-like_N"/>
</dbReference>
<dbReference type="AlphaFoldDB" id="A0A1Y5TSN3"/>
<keyword evidence="3" id="KW-0010">Activator</keyword>
<dbReference type="Gene3D" id="1.10.10.60">
    <property type="entry name" value="Homeodomain-like"/>
    <property type="match status" value="1"/>
</dbReference>
<feature type="domain" description="HTH araC/xylS-type" evidence="6">
    <location>
        <begin position="198"/>
        <end position="296"/>
    </location>
</feature>
<evidence type="ECO:0000313" key="7">
    <source>
        <dbReference type="EMBL" id="SLN71377.1"/>
    </source>
</evidence>
<name>A0A1Y5TSN3_9RHOB</name>
<evidence type="ECO:0000256" key="5">
    <source>
        <dbReference type="SAM" id="MobiDB-lite"/>
    </source>
</evidence>
<evidence type="ECO:0000256" key="2">
    <source>
        <dbReference type="ARBA" id="ARBA00023125"/>
    </source>
</evidence>
<accession>A0A1Y5TSN3</accession>
<keyword evidence="4" id="KW-0804">Transcription</keyword>
<dbReference type="Pfam" id="PF12833">
    <property type="entry name" value="HTH_18"/>
    <property type="match status" value="1"/>
</dbReference>
<keyword evidence="1" id="KW-0805">Transcription regulation</keyword>
<dbReference type="CDD" id="cd06999">
    <property type="entry name" value="cupin_HpaA-like_N"/>
    <property type="match status" value="1"/>
</dbReference>
<dbReference type="PROSITE" id="PS01124">
    <property type="entry name" value="HTH_ARAC_FAMILY_2"/>
    <property type="match status" value="1"/>
</dbReference>
<feature type="region of interest" description="Disordered" evidence="5">
    <location>
        <begin position="286"/>
        <end position="305"/>
    </location>
</feature>
<organism evidence="7 8">
    <name type="scientific">Falsiruegeria litorea R37</name>
    <dbReference type="NCBI Taxonomy" id="1200284"/>
    <lineage>
        <taxon>Bacteria</taxon>
        <taxon>Pseudomonadati</taxon>
        <taxon>Pseudomonadota</taxon>
        <taxon>Alphaproteobacteria</taxon>
        <taxon>Rhodobacterales</taxon>
        <taxon>Roseobacteraceae</taxon>
        <taxon>Falsiruegeria</taxon>
    </lineage>
</organism>
<dbReference type="InterPro" id="IPR003313">
    <property type="entry name" value="AraC-bd"/>
</dbReference>
<dbReference type="Pfam" id="PF02311">
    <property type="entry name" value="AraC_binding"/>
    <property type="match status" value="1"/>
</dbReference>
<dbReference type="InterPro" id="IPR037923">
    <property type="entry name" value="HTH-like"/>
</dbReference>
<dbReference type="OrthoDB" id="8004517at2"/>
<protein>
    <submittedName>
        <fullName evidence="7">Arabinose operon regulatory protein</fullName>
    </submittedName>
</protein>
<dbReference type="PANTHER" id="PTHR43280:SF32">
    <property type="entry name" value="TRANSCRIPTIONAL REGULATORY PROTEIN"/>
    <property type="match status" value="1"/>
</dbReference>
<keyword evidence="8" id="KW-1185">Reference proteome</keyword>
<dbReference type="Gene3D" id="2.60.120.10">
    <property type="entry name" value="Jelly Rolls"/>
    <property type="match status" value="1"/>
</dbReference>
<evidence type="ECO:0000259" key="6">
    <source>
        <dbReference type="PROSITE" id="PS01124"/>
    </source>
</evidence>
<sequence length="305" mass="33634">MDRTGRNLHISNMGKQSDLTTIQTYNLFGETAELPDVVHCERIETRSKLHNWELKPHRHARLHQVLVIQAGGGTANLDGTIQELEAQCFVNVPQGIVHGFDFVPGTEGWVLTITNELLDELLPVGEGVRAVLAAPTVSLASEELSNAISTLHHEYLDRGFGRAQILRSLSGLLLGQIARQMQVLSPRDAPRVSGGLVQRFETLIDAEFRRQLKVAEYAKTLAVSPTHLNRVTKQETGRSASVLVRDRVLREARRKLIFTNLSVAEIAYELGYSDPAHFSRVFASGTGSSPRAFRQSAGQVQGGSR</sequence>
<dbReference type="SUPFAM" id="SSF51215">
    <property type="entry name" value="Regulatory protein AraC"/>
    <property type="match status" value="1"/>
</dbReference>
<evidence type="ECO:0000256" key="1">
    <source>
        <dbReference type="ARBA" id="ARBA00023015"/>
    </source>
</evidence>
<dbReference type="EMBL" id="FWFO01000006">
    <property type="protein sequence ID" value="SLN71377.1"/>
    <property type="molecule type" value="Genomic_DNA"/>
</dbReference>
<dbReference type="PANTHER" id="PTHR43280">
    <property type="entry name" value="ARAC-FAMILY TRANSCRIPTIONAL REGULATOR"/>
    <property type="match status" value="1"/>
</dbReference>
<dbReference type="SUPFAM" id="SSF46689">
    <property type="entry name" value="Homeodomain-like"/>
    <property type="match status" value="1"/>
</dbReference>
<evidence type="ECO:0000256" key="3">
    <source>
        <dbReference type="ARBA" id="ARBA00023159"/>
    </source>
</evidence>
<dbReference type="GO" id="GO:0043565">
    <property type="term" value="F:sequence-specific DNA binding"/>
    <property type="evidence" value="ECO:0007669"/>
    <property type="project" value="InterPro"/>
</dbReference>